<organism evidence="1">
    <name type="scientific">viral metagenome</name>
    <dbReference type="NCBI Taxonomy" id="1070528"/>
    <lineage>
        <taxon>unclassified sequences</taxon>
        <taxon>metagenomes</taxon>
        <taxon>organismal metagenomes</taxon>
    </lineage>
</organism>
<dbReference type="EMBL" id="MT142870">
    <property type="protein sequence ID" value="QJA89799.1"/>
    <property type="molecule type" value="Genomic_DNA"/>
</dbReference>
<name>A0A6M3L693_9ZZZZ</name>
<gene>
    <name evidence="1" type="ORF">MM415B02495_0006</name>
</gene>
<reference evidence="1" key="1">
    <citation type="submission" date="2020-03" db="EMBL/GenBank/DDBJ databases">
        <title>The deep terrestrial virosphere.</title>
        <authorList>
            <person name="Holmfeldt K."/>
            <person name="Nilsson E."/>
            <person name="Simone D."/>
            <person name="Lopez-Fernandez M."/>
            <person name="Wu X."/>
            <person name="de Brujin I."/>
            <person name="Lundin D."/>
            <person name="Andersson A."/>
            <person name="Bertilsson S."/>
            <person name="Dopson M."/>
        </authorList>
    </citation>
    <scope>NUCLEOTIDE SEQUENCE</scope>
    <source>
        <strain evidence="1">MM415B02495</strain>
    </source>
</reference>
<evidence type="ECO:0000313" key="1">
    <source>
        <dbReference type="EMBL" id="QJA89799.1"/>
    </source>
</evidence>
<dbReference type="NCBIfam" id="NF033394">
    <property type="entry name" value="capsid_maj_Podo"/>
    <property type="match status" value="1"/>
</dbReference>
<protein>
    <submittedName>
        <fullName evidence="1">Putative capsid protein</fullName>
    </submittedName>
</protein>
<proteinExistence type="predicted"/>
<dbReference type="AlphaFoldDB" id="A0A6M3L693"/>
<accession>A0A6M3L693</accession>
<sequence length="376" mass="41244">MAIPSSRSIDYDAVMTLCLEHIRPGLFDSVFSSNAFLSAMYGRYGRKKASGKGIKIVNGGERIRVSLMYEKNSTAKSYSGYDVLDVTPQDGITAAFYQWKQLAVSIAISGLDMTKNKGPTKVRDLLNDKVEQAKMSLYQEINWELMGKTVAGGVWSAGKGMSDGSDLDPLWVFLPKDCSSSVEVGNINQSTYSWWRPRIVDGSSDTLVDNGVQPRSINCTSWARLWAAMRYTYNRCGIGAGGNPDFILTDQLTYEGYEAGLDSRSRINDSTKGPVSVGFDSVRFKGADMVWEEFVPDIDTGVNYDSASWATGTMAFLNTDFMEICVAEGADFVPGPFVKPADQDAKVSQILTTMALTCSNRRKQGLLYGITVPLMA</sequence>
<dbReference type="InterPro" id="IPR049718">
    <property type="entry name" value="AKO59007-like"/>
</dbReference>